<dbReference type="EMBL" id="CAXIEN010000188">
    <property type="protein sequence ID" value="CAL1285154.1"/>
    <property type="molecule type" value="Genomic_DNA"/>
</dbReference>
<evidence type="ECO:0000313" key="1">
    <source>
        <dbReference type="EMBL" id="CAL1285154.1"/>
    </source>
</evidence>
<protein>
    <submittedName>
        <fullName evidence="1">Uncharacterized protein</fullName>
    </submittedName>
</protein>
<keyword evidence="2" id="KW-1185">Reference proteome</keyword>
<accession>A0AAV2APZ8</accession>
<name>A0AAV2APZ8_9ARAC</name>
<organism evidence="1 2">
    <name type="scientific">Larinioides sclopetarius</name>
    <dbReference type="NCBI Taxonomy" id="280406"/>
    <lineage>
        <taxon>Eukaryota</taxon>
        <taxon>Metazoa</taxon>
        <taxon>Ecdysozoa</taxon>
        <taxon>Arthropoda</taxon>
        <taxon>Chelicerata</taxon>
        <taxon>Arachnida</taxon>
        <taxon>Araneae</taxon>
        <taxon>Araneomorphae</taxon>
        <taxon>Entelegynae</taxon>
        <taxon>Araneoidea</taxon>
        <taxon>Araneidae</taxon>
        <taxon>Larinioides</taxon>
    </lineage>
</organism>
<dbReference type="AlphaFoldDB" id="A0AAV2APZ8"/>
<proteinExistence type="predicted"/>
<gene>
    <name evidence="1" type="ORF">LARSCL_LOCUS13542</name>
</gene>
<dbReference type="Proteomes" id="UP001497382">
    <property type="component" value="Unassembled WGS sequence"/>
</dbReference>
<reference evidence="1 2" key="1">
    <citation type="submission" date="2024-04" db="EMBL/GenBank/DDBJ databases">
        <authorList>
            <person name="Rising A."/>
            <person name="Reimegard J."/>
            <person name="Sonavane S."/>
            <person name="Akerstrom W."/>
            <person name="Nylinder S."/>
            <person name="Hedman E."/>
            <person name="Kallberg Y."/>
        </authorList>
    </citation>
    <scope>NUCLEOTIDE SEQUENCE [LARGE SCALE GENOMIC DNA]</scope>
</reference>
<sequence length="94" mass="10762">MAPELFQSLDCCFSPSRAKENEAWISNVKGFLENHKVGNHVELFETLVRNYSKVVFRMSLKVHILDAPPSYLRREHGCPFRGARRALSSGHVTF</sequence>
<comment type="caution">
    <text evidence="1">The sequence shown here is derived from an EMBL/GenBank/DDBJ whole genome shotgun (WGS) entry which is preliminary data.</text>
</comment>
<evidence type="ECO:0000313" key="2">
    <source>
        <dbReference type="Proteomes" id="UP001497382"/>
    </source>
</evidence>